<reference evidence="1 2" key="1">
    <citation type="submission" date="2016-11" db="EMBL/GenBank/DDBJ databases">
        <title>Whole genomes of Flavobacteriaceae.</title>
        <authorList>
            <person name="Stine C."/>
            <person name="Li C."/>
            <person name="Tadesse D."/>
        </authorList>
    </citation>
    <scope>NUCLEOTIDE SEQUENCE [LARGE SCALE GENOMIC DNA]</scope>
    <source>
        <strain evidence="1 2">DSM 24704</strain>
    </source>
</reference>
<dbReference type="AlphaFoldDB" id="A0A227PB51"/>
<gene>
    <name evidence="1" type="ORF">B0A64_10015</name>
</gene>
<comment type="caution">
    <text evidence="1">The sequence shown here is derived from an EMBL/GenBank/DDBJ whole genome shotgun (WGS) entry which is preliminary data.</text>
</comment>
<organism evidence="1 2">
    <name type="scientific">Flavobacterium araucananum</name>
    <dbReference type="NCBI Taxonomy" id="946678"/>
    <lineage>
        <taxon>Bacteria</taxon>
        <taxon>Pseudomonadati</taxon>
        <taxon>Bacteroidota</taxon>
        <taxon>Flavobacteriia</taxon>
        <taxon>Flavobacteriales</taxon>
        <taxon>Flavobacteriaceae</taxon>
        <taxon>Flavobacterium</taxon>
    </lineage>
</organism>
<dbReference type="RefSeq" id="WP_089479362.1">
    <property type="nucleotide sequence ID" value="NZ_MUGS01000014.1"/>
</dbReference>
<dbReference type="EMBL" id="MUGS01000014">
    <property type="protein sequence ID" value="OXG07137.1"/>
    <property type="molecule type" value="Genomic_DNA"/>
</dbReference>
<proteinExistence type="predicted"/>
<dbReference type="OrthoDB" id="9785144at2"/>
<name>A0A227PB51_9FLAO</name>
<evidence type="ECO:0000313" key="1">
    <source>
        <dbReference type="EMBL" id="OXG07137.1"/>
    </source>
</evidence>
<sequence length="95" mass="10601">MGNDAVIEEIRFEDSSVGGDYTFRKANDFFANKEIPYCICVGKFPAGTHKFHAALYGINQDNLAQWKANLPFVAPVHFIEMAGDFKAVGFKIPNK</sequence>
<protein>
    <submittedName>
        <fullName evidence="1">Uncharacterized protein</fullName>
    </submittedName>
</protein>
<dbReference type="Proteomes" id="UP000214684">
    <property type="component" value="Unassembled WGS sequence"/>
</dbReference>
<accession>A0A227PB51</accession>
<keyword evidence="2" id="KW-1185">Reference proteome</keyword>
<evidence type="ECO:0000313" key="2">
    <source>
        <dbReference type="Proteomes" id="UP000214684"/>
    </source>
</evidence>